<keyword evidence="1" id="KW-0472">Membrane</keyword>
<dbReference type="STRING" id="402881.Plav_3060"/>
<dbReference type="Pfam" id="PF13413">
    <property type="entry name" value="HTH_25"/>
    <property type="match status" value="1"/>
</dbReference>
<evidence type="ECO:0000256" key="1">
    <source>
        <dbReference type="SAM" id="Phobius"/>
    </source>
</evidence>
<dbReference type="HOGENOM" id="CLU_949462_0_0_5"/>
<evidence type="ECO:0000259" key="3">
    <source>
        <dbReference type="PROSITE" id="PS51781"/>
    </source>
</evidence>
<feature type="domain" description="SH3b" evidence="3">
    <location>
        <begin position="224"/>
        <end position="289"/>
    </location>
</feature>
<dbReference type="OrthoDB" id="9790252at2"/>
<dbReference type="EMBL" id="CP000774">
    <property type="protein sequence ID" value="ABS64667.1"/>
    <property type="molecule type" value="Genomic_DNA"/>
</dbReference>
<sequence>MTRMAEHRQEIGETLRDARQAAGLSLKDIADRLRIRPVYLQAIEAGQFELLPALPQTVGFTRAYAKFLDVDVERPLSRLGEEVHKHIESADYSEPELPWSQVSRARIAYVVTGAFIGAVVLAALLFDFGVPRDEINEAVAAAEGLFEQQPLPMREPVRSMPIASAEPRAPAIPAPVAISAAPAPSAPSSVGGSSPVTAEFAALLSRPAVEATPAQEAATVAPMEDANAFAISNVYLRASPGNAGEVIGVLDACEPLRLVGQDEGAQWHRIERADGTAGWVFRRYVGDKAAGCS</sequence>
<dbReference type="InterPro" id="IPR003646">
    <property type="entry name" value="SH3-like_bac-type"/>
</dbReference>
<evidence type="ECO:0000259" key="2">
    <source>
        <dbReference type="PROSITE" id="PS50943"/>
    </source>
</evidence>
<keyword evidence="1" id="KW-1133">Transmembrane helix</keyword>
<proteinExistence type="predicted"/>
<dbReference type="Proteomes" id="UP000006377">
    <property type="component" value="Chromosome"/>
</dbReference>
<dbReference type="eggNOG" id="COG1426">
    <property type="taxonomic scope" value="Bacteria"/>
</dbReference>
<dbReference type="CDD" id="cd00093">
    <property type="entry name" value="HTH_XRE"/>
    <property type="match status" value="1"/>
</dbReference>
<feature type="domain" description="HTH cro/C1-type" evidence="2">
    <location>
        <begin position="15"/>
        <end position="47"/>
    </location>
</feature>
<dbReference type="InterPro" id="IPR010982">
    <property type="entry name" value="Lambda_DNA-bd_dom_sf"/>
</dbReference>
<accession>A7HXN4</accession>
<evidence type="ECO:0000313" key="4">
    <source>
        <dbReference type="EMBL" id="ABS64667.1"/>
    </source>
</evidence>
<dbReference type="SMART" id="SM00287">
    <property type="entry name" value="SH3b"/>
    <property type="match status" value="1"/>
</dbReference>
<name>A7HXN4_PARL1</name>
<dbReference type="SMART" id="SM00530">
    <property type="entry name" value="HTH_XRE"/>
    <property type="match status" value="1"/>
</dbReference>
<organism evidence="4 5">
    <name type="scientific">Parvibaculum lavamentivorans (strain DS-1 / DSM 13023 / NCIMB 13966)</name>
    <dbReference type="NCBI Taxonomy" id="402881"/>
    <lineage>
        <taxon>Bacteria</taxon>
        <taxon>Pseudomonadati</taxon>
        <taxon>Pseudomonadota</taxon>
        <taxon>Alphaproteobacteria</taxon>
        <taxon>Hyphomicrobiales</taxon>
        <taxon>Parvibaculaceae</taxon>
        <taxon>Parvibaculum</taxon>
    </lineage>
</organism>
<dbReference type="GO" id="GO:0003677">
    <property type="term" value="F:DNA binding"/>
    <property type="evidence" value="ECO:0007669"/>
    <property type="project" value="InterPro"/>
</dbReference>
<dbReference type="InterPro" id="IPR050400">
    <property type="entry name" value="Bact_Cytoskel_RodZ"/>
</dbReference>
<dbReference type="SUPFAM" id="SSF47413">
    <property type="entry name" value="lambda repressor-like DNA-binding domains"/>
    <property type="match status" value="1"/>
</dbReference>
<dbReference type="PROSITE" id="PS50943">
    <property type="entry name" value="HTH_CROC1"/>
    <property type="match status" value="1"/>
</dbReference>
<dbReference type="PANTHER" id="PTHR34475:SF1">
    <property type="entry name" value="CYTOSKELETON PROTEIN RODZ"/>
    <property type="match status" value="1"/>
</dbReference>
<protein>
    <submittedName>
        <fullName evidence="4">SH3 type 3 domain protein</fullName>
    </submittedName>
</protein>
<reference evidence="4 5" key="1">
    <citation type="journal article" date="2011" name="Stand. Genomic Sci.">
        <title>Complete genome sequence of Parvibaculum lavamentivorans type strain (DS-1(T)).</title>
        <authorList>
            <person name="Schleheck D."/>
            <person name="Weiss M."/>
            <person name="Pitluck S."/>
            <person name="Bruce D."/>
            <person name="Land M.L."/>
            <person name="Han S."/>
            <person name="Saunders E."/>
            <person name="Tapia R."/>
            <person name="Detter C."/>
            <person name="Brettin T."/>
            <person name="Han J."/>
            <person name="Woyke T."/>
            <person name="Goodwin L."/>
            <person name="Pennacchio L."/>
            <person name="Nolan M."/>
            <person name="Cook A.M."/>
            <person name="Kjelleberg S."/>
            <person name="Thomas T."/>
        </authorList>
    </citation>
    <scope>NUCLEOTIDE SEQUENCE [LARGE SCALE GENOMIC DNA]</scope>
    <source>
        <strain evidence="5">DS-1 / DSM 13023 / NCIMB 13966</strain>
    </source>
</reference>
<dbReference type="KEGG" id="pla:Plav_3060"/>
<keyword evidence="5" id="KW-1185">Reference proteome</keyword>
<dbReference type="PROSITE" id="PS51781">
    <property type="entry name" value="SH3B"/>
    <property type="match status" value="1"/>
</dbReference>
<dbReference type="AlphaFoldDB" id="A7HXN4"/>
<dbReference type="eggNOG" id="COG4991">
    <property type="taxonomic scope" value="Bacteria"/>
</dbReference>
<dbReference type="PANTHER" id="PTHR34475">
    <property type="match status" value="1"/>
</dbReference>
<dbReference type="Gene3D" id="1.10.260.40">
    <property type="entry name" value="lambda repressor-like DNA-binding domains"/>
    <property type="match status" value="1"/>
</dbReference>
<keyword evidence="1" id="KW-0812">Transmembrane</keyword>
<evidence type="ECO:0000313" key="5">
    <source>
        <dbReference type="Proteomes" id="UP000006377"/>
    </source>
</evidence>
<dbReference type="Pfam" id="PF08239">
    <property type="entry name" value="SH3_3"/>
    <property type="match status" value="1"/>
</dbReference>
<feature type="transmembrane region" description="Helical" evidence="1">
    <location>
        <begin position="107"/>
        <end position="126"/>
    </location>
</feature>
<gene>
    <name evidence="4" type="ordered locus">Plav_3060</name>
</gene>
<dbReference type="Gene3D" id="2.30.30.40">
    <property type="entry name" value="SH3 Domains"/>
    <property type="match status" value="1"/>
</dbReference>
<dbReference type="InterPro" id="IPR001387">
    <property type="entry name" value="Cro/C1-type_HTH"/>
</dbReference>